<dbReference type="PANTHER" id="PTHR23509">
    <property type="entry name" value="PA-PL1 PHOSPHOLIPASE FAMILY"/>
    <property type="match status" value="1"/>
</dbReference>
<gene>
    <name evidence="3" type="ORF">C1645_747338</name>
</gene>
<protein>
    <submittedName>
        <fullName evidence="3">DDHD domain-containing protein</fullName>
    </submittedName>
</protein>
<reference evidence="3 4" key="1">
    <citation type="submission" date="2018-06" db="EMBL/GenBank/DDBJ databases">
        <title>Comparative genomics reveals the genomic features of Rhizophagus irregularis, R. cerebriforme, R. diaphanum and Gigaspora rosea, and their symbiotic lifestyle signature.</title>
        <authorList>
            <person name="Morin E."/>
            <person name="San Clemente H."/>
            <person name="Chen E.C.H."/>
            <person name="De La Providencia I."/>
            <person name="Hainaut M."/>
            <person name="Kuo A."/>
            <person name="Kohler A."/>
            <person name="Murat C."/>
            <person name="Tang N."/>
            <person name="Roy S."/>
            <person name="Loubradou J."/>
            <person name="Henrissat B."/>
            <person name="Grigoriev I.V."/>
            <person name="Corradi N."/>
            <person name="Roux C."/>
            <person name="Martin F.M."/>
        </authorList>
    </citation>
    <scope>NUCLEOTIDE SEQUENCE [LARGE SCALE GENOMIC DNA]</scope>
    <source>
        <strain evidence="3 4">DAOM 227022</strain>
    </source>
</reference>
<accession>A0A397TMN9</accession>
<evidence type="ECO:0000313" key="3">
    <source>
        <dbReference type="EMBL" id="RIA99480.1"/>
    </source>
</evidence>
<dbReference type="Pfam" id="PF02862">
    <property type="entry name" value="DDHD"/>
    <property type="match status" value="1"/>
</dbReference>
<dbReference type="PANTHER" id="PTHR23509:SF10">
    <property type="entry name" value="LD21067P"/>
    <property type="match status" value="1"/>
</dbReference>
<dbReference type="InterPro" id="IPR029058">
    <property type="entry name" value="AB_hydrolase_fold"/>
</dbReference>
<comment type="caution">
    <text evidence="3">The sequence shown here is derived from an EMBL/GenBank/DDBJ whole genome shotgun (WGS) entry which is preliminary data.</text>
</comment>
<evidence type="ECO:0000256" key="1">
    <source>
        <dbReference type="SAM" id="MobiDB-lite"/>
    </source>
</evidence>
<dbReference type="InterPro" id="IPR058055">
    <property type="entry name" value="PA-PLA1"/>
</dbReference>
<evidence type="ECO:0000259" key="2">
    <source>
        <dbReference type="PROSITE" id="PS51043"/>
    </source>
</evidence>
<dbReference type="GO" id="GO:0004620">
    <property type="term" value="F:phospholipase activity"/>
    <property type="evidence" value="ECO:0007669"/>
    <property type="project" value="TreeGrafter"/>
</dbReference>
<dbReference type="GO" id="GO:0046872">
    <property type="term" value="F:metal ion binding"/>
    <property type="evidence" value="ECO:0007669"/>
    <property type="project" value="InterPro"/>
</dbReference>
<dbReference type="OrthoDB" id="431378at2759"/>
<feature type="compositionally biased region" description="Low complexity" evidence="1">
    <location>
        <begin position="619"/>
        <end position="635"/>
    </location>
</feature>
<dbReference type="STRING" id="658196.A0A397TMN9"/>
<dbReference type="InterPro" id="IPR004177">
    <property type="entry name" value="DDHD_dom"/>
</dbReference>
<dbReference type="GO" id="GO:0005737">
    <property type="term" value="C:cytoplasm"/>
    <property type="evidence" value="ECO:0007669"/>
    <property type="project" value="TreeGrafter"/>
</dbReference>
<organism evidence="3 4">
    <name type="scientific">Glomus cerebriforme</name>
    <dbReference type="NCBI Taxonomy" id="658196"/>
    <lineage>
        <taxon>Eukaryota</taxon>
        <taxon>Fungi</taxon>
        <taxon>Fungi incertae sedis</taxon>
        <taxon>Mucoromycota</taxon>
        <taxon>Glomeromycotina</taxon>
        <taxon>Glomeromycetes</taxon>
        <taxon>Glomerales</taxon>
        <taxon>Glomeraceae</taxon>
        <taxon>Glomus</taxon>
    </lineage>
</organism>
<name>A0A397TMN9_9GLOM</name>
<dbReference type="InterPro" id="IPR055555">
    <property type="entry name" value="PA-PLA1_DUF7131"/>
</dbReference>
<dbReference type="PROSITE" id="PS51043">
    <property type="entry name" value="DDHD"/>
    <property type="match status" value="1"/>
</dbReference>
<dbReference type="Proteomes" id="UP000265703">
    <property type="component" value="Unassembled WGS sequence"/>
</dbReference>
<dbReference type="EMBL" id="QKYT01000004">
    <property type="protein sequence ID" value="RIA99480.1"/>
    <property type="molecule type" value="Genomic_DNA"/>
</dbReference>
<proteinExistence type="predicted"/>
<sequence length="746" mass="84739">MNDEPEKAPQKVPKFICNSPDYPQLTIRWFHAVDVPVYDPAKTSPDDQDENNYPVEWIPFSKRDSKTLEKAFKSGQIEEEILVNEDFLFEVDIENREISPVYWFGPVYSVVRATWFYQNESNKIIPCNENLAIQIEQGYIERQAWEPPVEVIGPDGNIKVIPRPEKKWDLTDSQHVIYSSPTIAWLITDGITGKLSKSIFSAFTNGENLGGVRLIRGYEEVEKFISKKSSTDKSKDRHRDASLDRDQTPEARKRALERKLQLQEIEDYDNEESDEIREIDHLILVIHGVGQKLSERTGYTNFVHDVSILRKTLKNVYSTNPPPECKARLPPKFVIPKDSQLGNGVQVLPIHWRQEIKFGMASEDEDIQDLEGECSLDEITLDGVPGLRMMISDVLMDVLLYMTPKYRQLIIRTVTEEVNRVYNLFLKHNPKFKKKGKVSIYGHSLGSLIAFDVLCHQPPLFNLSNAVFGIFDEKKVADNDKGEEKNHEDIIKLDFSVWNFFAVGSPIGLFLMLKGLKIGSRKYLVDTENDEKTNGANNIKSKTVAYCYPAAKNIYNIFHRADPIAYRIEPLVSRRHATSLKPALIPYHKGGLKGVTIGITNIFSTVKTSLSFTRRKNPATSSSNSSSATNSRSGSMDISRKSFDSSTSSTKRQLHMINTQQNSSGISIVNSPINMSSVSFDELHGADKLKSLNSTGRIDYCLQEGILDINYIAAIFVHLNYWSDIDAAYFMLKEVYGNIYDEEVNS</sequence>
<dbReference type="Pfam" id="PF23463">
    <property type="entry name" value="WWE_2"/>
    <property type="match status" value="1"/>
</dbReference>
<dbReference type="AlphaFoldDB" id="A0A397TMN9"/>
<dbReference type="InterPro" id="IPR057826">
    <property type="entry name" value="WWE_C20G8.02"/>
</dbReference>
<dbReference type="SMART" id="SM01127">
    <property type="entry name" value="DDHD"/>
    <property type="match status" value="1"/>
</dbReference>
<feature type="domain" description="DDHD" evidence="2">
    <location>
        <begin position="493"/>
        <end position="737"/>
    </location>
</feature>
<dbReference type="Pfam" id="PF23465">
    <property type="entry name" value="DUF7131"/>
    <property type="match status" value="1"/>
</dbReference>
<feature type="region of interest" description="Disordered" evidence="1">
    <location>
        <begin position="227"/>
        <end position="254"/>
    </location>
</feature>
<evidence type="ECO:0000313" key="4">
    <source>
        <dbReference type="Proteomes" id="UP000265703"/>
    </source>
</evidence>
<keyword evidence="4" id="KW-1185">Reference proteome</keyword>
<dbReference type="SUPFAM" id="SSF53474">
    <property type="entry name" value="alpha/beta-Hydrolases"/>
    <property type="match status" value="1"/>
</dbReference>
<feature type="region of interest" description="Disordered" evidence="1">
    <location>
        <begin position="614"/>
        <end position="652"/>
    </location>
</feature>